<feature type="region of interest" description="Disordered" evidence="2">
    <location>
        <begin position="166"/>
        <end position="342"/>
    </location>
</feature>
<evidence type="ECO:0000256" key="2">
    <source>
        <dbReference type="SAM" id="MobiDB-lite"/>
    </source>
</evidence>
<proteinExistence type="inferred from homology"/>
<sequence length="647" mass="73046">MGDQRPLDRPRPPGTDSKSSSCDKQPSKCFAKRKHRRLRFPPMDPRNRVFVTEGVDDFRYGCRSPEGTLVCRRDEFLLPKISLRSPQADPKGKKKKLRKKAALFSELSPAQPTTKAFVEGVEAQLTAKPPVAMNYNLGEDMPPDLLLRVLKPLDPERKLEDTCACKGREKTTEVPTEPGKYPCGEFCPRPPETPVSHLRLELPKTPVSSLRPEPPKTPKTRVSSLRPEPPKTGASHLRPEPPENGASHLRPEPPKTPVSGLCPEPPKTGVSHLCPEPPETAVSHLCPLPPETPVSSLRPEPPETGESHLRPEPPKSQVSSLRPEPPETGASNLCPEPPNTRPVSSLLLQLLKLDSDRKLEDAQARCEGRETTTEELTKPSKYFFWESCPRPFESRMPHLRLVLPKTRRMSRLCLEPPKTRRASSLCPEPTKTGVSHLKELFQEDTPSTMECISDSLERRFTSRKLRDFKWAGDLGVDAESISSLFDFTPECRATSQDENIEKANECSSELKYSMELDDMDEIDFSQIKEWDRKLQAAPNSYSAQGVKMRYGPWYFKPKLGKKLRSDEPLIDPKLVLKKPDEPDILDGLYGPIAFKDFILSKGYRMPGILERLFAKKGWTYDSVKTPMQRAMQVYKYKEDVTDASKED</sequence>
<feature type="compositionally biased region" description="Basic and acidic residues" evidence="2">
    <location>
        <begin position="1"/>
        <end position="11"/>
    </location>
</feature>
<dbReference type="Proteomes" id="UP000013456">
    <property type="component" value="Chromosome X"/>
</dbReference>
<dbReference type="Pfam" id="PF14642">
    <property type="entry name" value="FAM47"/>
    <property type="match status" value="3"/>
</dbReference>
<evidence type="ECO:0000256" key="1">
    <source>
        <dbReference type="ARBA" id="ARBA00005277"/>
    </source>
</evidence>
<dbReference type="PANTHER" id="PTHR47415">
    <property type="entry name" value="PROTEIN FAM47B"/>
    <property type="match status" value="1"/>
</dbReference>
<reference evidence="3" key="1">
    <citation type="journal article" date="2011" name="Nat. Biotechnol.">
        <title>Genome sequencing and comparison of two nonhuman primate animal models, the cynomolgus and Chinese rhesus macaques.</title>
        <authorList>
            <person name="Yan G."/>
            <person name="Zhang G."/>
            <person name="Fang X."/>
            <person name="Zhang Y."/>
            <person name="Li C."/>
            <person name="Ling F."/>
            <person name="Cooper D.N."/>
            <person name="Li Q."/>
            <person name="Li Y."/>
            <person name="van Gool A.J."/>
            <person name="Du H."/>
            <person name="Chen J."/>
            <person name="Chen R."/>
            <person name="Zhang P."/>
            <person name="Huang Z."/>
            <person name="Thompson J.R."/>
            <person name="Meng Y."/>
            <person name="Bai Y."/>
            <person name="Wang J."/>
            <person name="Zhuo M."/>
            <person name="Wang T."/>
            <person name="Huang Y."/>
            <person name="Wei L."/>
            <person name="Li J."/>
            <person name="Wang Z."/>
            <person name="Hu H."/>
            <person name="Yang P."/>
            <person name="Le L."/>
            <person name="Stenson P.D."/>
            <person name="Li B."/>
            <person name="Liu X."/>
            <person name="Ball E.V."/>
            <person name="An N."/>
            <person name="Huang Q."/>
            <person name="Zhang Y."/>
            <person name="Fan W."/>
            <person name="Zhang X."/>
            <person name="Li Y."/>
            <person name="Wang W."/>
            <person name="Katze M.G."/>
            <person name="Su B."/>
            <person name="Nielsen R."/>
            <person name="Yang H."/>
            <person name="Wang J."/>
            <person name="Wang X."/>
            <person name="Wang J."/>
        </authorList>
    </citation>
    <scope>NUCLEOTIDE SEQUENCE [LARGE SCALE GENOMIC DNA]</scope>
    <source>
        <strain evidence="3">CR-5</strain>
    </source>
</reference>
<comment type="similarity">
    <text evidence="1">Belongs to the FAM47 family.</text>
</comment>
<dbReference type="AlphaFoldDB" id="G7NSS6"/>
<name>G7NSS6_MACMU</name>
<organism evidence="3">
    <name type="scientific">Macaca mulatta</name>
    <name type="common">Rhesus macaque</name>
    <dbReference type="NCBI Taxonomy" id="9544"/>
    <lineage>
        <taxon>Eukaryota</taxon>
        <taxon>Metazoa</taxon>
        <taxon>Chordata</taxon>
        <taxon>Craniata</taxon>
        <taxon>Vertebrata</taxon>
        <taxon>Euteleostomi</taxon>
        <taxon>Mammalia</taxon>
        <taxon>Eutheria</taxon>
        <taxon>Euarchontoglires</taxon>
        <taxon>Primates</taxon>
        <taxon>Haplorrhini</taxon>
        <taxon>Catarrhini</taxon>
        <taxon>Cercopithecidae</taxon>
        <taxon>Cercopithecinae</taxon>
        <taxon>Macaca</taxon>
    </lineage>
</organism>
<dbReference type="EMBL" id="CM001273">
    <property type="protein sequence ID" value="EHH30625.1"/>
    <property type="molecule type" value="Genomic_DNA"/>
</dbReference>
<dbReference type="InterPro" id="IPR032743">
    <property type="entry name" value="FAM47"/>
</dbReference>
<gene>
    <name evidence="3" type="ORF">EGK_20370</name>
</gene>
<dbReference type="PANTHER" id="PTHR47415:SF1">
    <property type="entry name" value="PROTEIN FAM47B"/>
    <property type="match status" value="1"/>
</dbReference>
<accession>G7NSS6</accession>
<protein>
    <submittedName>
        <fullName evidence="3">Protein FAM47B</fullName>
    </submittedName>
</protein>
<feature type="region of interest" description="Disordered" evidence="2">
    <location>
        <begin position="1"/>
        <end position="46"/>
    </location>
</feature>
<evidence type="ECO:0000313" key="3">
    <source>
        <dbReference type="EMBL" id="EHH30625.1"/>
    </source>
</evidence>
<feature type="compositionally biased region" description="Basic residues" evidence="2">
    <location>
        <begin position="30"/>
        <end position="39"/>
    </location>
</feature>